<gene>
    <name evidence="1" type="ORF">A4U53_13405</name>
</gene>
<sequence>MLFRCCLIFCPEVEFAKGGDGPDIPKRSGFSEGDPIGQSLRNCLCAKRAGQVERLCQLRQILGNAKTKKAPMDAAAGKAELATSSLSTADLLSGRPGD</sequence>
<protein>
    <submittedName>
        <fullName evidence="1">Uncharacterized protein</fullName>
    </submittedName>
</protein>
<dbReference type="EMBL" id="LWBS01000044">
    <property type="protein sequence ID" value="OAP96468.1"/>
    <property type="molecule type" value="Genomic_DNA"/>
</dbReference>
<comment type="caution">
    <text evidence="1">The sequence shown here is derived from an EMBL/GenBank/DDBJ whole genome shotgun (WGS) entry which is preliminary data.</text>
</comment>
<reference evidence="1" key="1">
    <citation type="submission" date="2016-04" db="EMBL/GenBank/DDBJ databases">
        <title>Fast-growing isolate from the root nodules of Vavilovia formosa.</title>
        <authorList>
            <person name="Kimeklis A."/>
            <person name="Safronova V."/>
            <person name="Belimov A."/>
            <person name="Andronov E."/>
        </authorList>
    </citation>
    <scope>NUCLEOTIDE SEQUENCE [LARGE SCALE GENOMIC DNA]</scope>
    <source>
        <strain evidence="1">Vaf-46</strain>
    </source>
</reference>
<accession>A0A179BXQ5</accession>
<dbReference type="AlphaFoldDB" id="A0A179BXQ5"/>
<name>A0A179BXQ5_RHILE</name>
<proteinExistence type="predicted"/>
<evidence type="ECO:0000313" key="1">
    <source>
        <dbReference type="EMBL" id="OAP96468.1"/>
    </source>
</evidence>
<organism evidence="1">
    <name type="scientific">Rhizobium leguminosarum</name>
    <dbReference type="NCBI Taxonomy" id="384"/>
    <lineage>
        <taxon>Bacteria</taxon>
        <taxon>Pseudomonadati</taxon>
        <taxon>Pseudomonadota</taxon>
        <taxon>Alphaproteobacteria</taxon>
        <taxon>Hyphomicrobiales</taxon>
        <taxon>Rhizobiaceae</taxon>
        <taxon>Rhizobium/Agrobacterium group</taxon>
        <taxon>Rhizobium</taxon>
    </lineage>
</organism>